<evidence type="ECO:0000313" key="1">
    <source>
        <dbReference type="EMBL" id="MCY0107329.1"/>
    </source>
</evidence>
<dbReference type="GO" id="GO:0004519">
    <property type="term" value="F:endonuclease activity"/>
    <property type="evidence" value="ECO:0007669"/>
    <property type="project" value="UniProtKB-KW"/>
</dbReference>
<keyword evidence="1" id="KW-0255">Endonuclease</keyword>
<protein>
    <submittedName>
        <fullName evidence="1">Endonuclease/exonuclease/phosphatase family protein</fullName>
    </submittedName>
</protein>
<comment type="caution">
    <text evidence="1">The sequence shown here is derived from an EMBL/GenBank/DDBJ whole genome shotgun (WGS) entry which is preliminary data.</text>
</comment>
<accession>A0ABT3YPA8</accession>
<evidence type="ECO:0000313" key="2">
    <source>
        <dbReference type="Proteomes" id="UP001207830"/>
    </source>
</evidence>
<dbReference type="SUPFAM" id="SSF56219">
    <property type="entry name" value="DNase I-like"/>
    <property type="match status" value="1"/>
</dbReference>
<dbReference type="InterPro" id="IPR036691">
    <property type="entry name" value="Endo/exonu/phosph_ase_sf"/>
</dbReference>
<dbReference type="Proteomes" id="UP001207830">
    <property type="component" value="Unassembled WGS sequence"/>
</dbReference>
<keyword evidence="1" id="KW-0378">Hydrolase</keyword>
<reference evidence="1 2" key="1">
    <citation type="submission" date="2022-07" db="EMBL/GenBank/DDBJ databases">
        <title>Characterization of plant growth promoting rhizobacteria (PGPR) for use as bioinoculants in agriculture.</title>
        <authorList>
            <person name="Hassen A.I."/>
            <person name="Pierneef R."/>
        </authorList>
    </citation>
    <scope>NUCLEOTIDE SEQUENCE [LARGE SCALE GENOMIC DNA]</scope>
    <source>
        <strain evidence="1 2">SARCC-3054</strain>
    </source>
</reference>
<keyword evidence="1" id="KW-0540">Nuclease</keyword>
<dbReference type="EMBL" id="JANIGP010000001">
    <property type="protein sequence ID" value="MCY0107329.1"/>
    <property type="molecule type" value="Genomic_DNA"/>
</dbReference>
<proteinExistence type="predicted"/>
<dbReference type="RefSeq" id="WP_186747647.1">
    <property type="nucleotide sequence ID" value="NZ_CP077087.1"/>
</dbReference>
<gene>
    <name evidence="1" type="ORF">NQF78_03340</name>
</gene>
<dbReference type="Gene3D" id="3.60.10.10">
    <property type="entry name" value="Endonuclease/exonuclease/phosphatase"/>
    <property type="match status" value="1"/>
</dbReference>
<keyword evidence="2" id="KW-1185">Reference proteome</keyword>
<organism evidence="1 2">
    <name type="scientific">Pseudomonas monsensis</name>
    <dbReference type="NCBI Taxonomy" id="2745509"/>
    <lineage>
        <taxon>Bacteria</taxon>
        <taxon>Pseudomonadati</taxon>
        <taxon>Pseudomonadota</taxon>
        <taxon>Gammaproteobacteria</taxon>
        <taxon>Pseudomonadales</taxon>
        <taxon>Pseudomonadaceae</taxon>
        <taxon>Pseudomonas</taxon>
    </lineage>
</organism>
<name>A0ABT3YPA8_9PSED</name>
<sequence>MPYKILIWNTQHFHNQSKKESEAYQAKAAYLSKVLLLKRPDILALFETGTTGAPNVSAEKLLESRGYRLVHALDNEGGARIDTTLGSMVFVRNELAGAFEMLSDYILGASERRAPIVIRHKYNGDALAFYHANSSYKAAEITAETINFIVANKREKFRELIFFGGDLNAEPHENHKEIRPPEHRPLKPVPPATAGTHIQITNKTLKEARLDWRNNVEYVFDDEQGIDVPVRSQESWNTSYRWDEGICEDEYVATPRVLDYAYVTDTYRWNCECDGRAQCIPNGTGGYKAIRRISYGDVIRSDHFPVFYFGKRHDEEATFLVHIAEDPYLSAALKNRLGAGEQRITLRFGSFKSSPVEMEAPLDATYWAWTSAKTLRVTSTSNLTGHFRFKKQIGVTWPAIIEFPAVSGAIGSSAKLTLYVTGIDYE</sequence>